<reference evidence="1 2" key="1">
    <citation type="submission" date="2015-12" db="EMBL/GenBank/DDBJ databases">
        <title>Draft genome sequence of Moniliophthora roreri, the causal agent of frosty pod rot of cacao.</title>
        <authorList>
            <person name="Aime M.C."/>
            <person name="Diaz-Valderrama J.R."/>
            <person name="Kijpornyongpan T."/>
            <person name="Phillips-Mora W."/>
        </authorList>
    </citation>
    <scope>NUCLEOTIDE SEQUENCE [LARGE SCALE GENOMIC DNA]</scope>
    <source>
        <strain evidence="1 2">MCA 2952</strain>
    </source>
</reference>
<evidence type="ECO:0008006" key="3">
    <source>
        <dbReference type="Google" id="ProtNLM"/>
    </source>
</evidence>
<gene>
    <name evidence="1" type="ORF">WG66_10062</name>
</gene>
<sequence length="419" mass="47868">MDRLATELIQEVALQTDDHRDLKSLRLVNRTLNEAVEQVLWNTRPVVVHLNRDILHDVMTMFYDLKDGCPASTRIKQLRIISLSPQKELHPPRRYTTFADGEWKTVPPEPIDTSEVKEALEQLPEVLAGALCALKGLVSVQWIINEKDQAWTQDVVMESLASLPLLAQFEVDATAINAMPVLSFHKLRQGTLKRFSVRARCFSDPQNLESTLSTLFLHNPNLVELKLDKHSSSSDFRSLIEQVPVNTLRLESLYLRGWNVQSTPKMICHFRSLHTLYLLNNEAESYHDLWKSLQSAGISLRRLTVDTTKSDLLAYLESFSGLEELSIFYPDGENDSDDLARRFYQDTLPRHSESLRKLEVLPYFEGVWAIGLNDVHVFDCCKKLVSLSVSLKTDDVQPKNWDIDVVVSVQSLFCVIIHS</sequence>
<organism evidence="1 2">
    <name type="scientific">Moniliophthora roreri</name>
    <name type="common">Frosty pod rot fungus</name>
    <name type="synonym">Monilia roreri</name>
    <dbReference type="NCBI Taxonomy" id="221103"/>
    <lineage>
        <taxon>Eukaryota</taxon>
        <taxon>Fungi</taxon>
        <taxon>Dikarya</taxon>
        <taxon>Basidiomycota</taxon>
        <taxon>Agaricomycotina</taxon>
        <taxon>Agaricomycetes</taxon>
        <taxon>Agaricomycetidae</taxon>
        <taxon>Agaricales</taxon>
        <taxon>Marasmiineae</taxon>
        <taxon>Marasmiaceae</taxon>
        <taxon>Moniliophthora</taxon>
    </lineage>
</organism>
<dbReference type="AlphaFoldDB" id="A0A0W0FM37"/>
<dbReference type="Proteomes" id="UP000054988">
    <property type="component" value="Unassembled WGS sequence"/>
</dbReference>
<evidence type="ECO:0000313" key="2">
    <source>
        <dbReference type="Proteomes" id="UP000054988"/>
    </source>
</evidence>
<dbReference type="InterPro" id="IPR032675">
    <property type="entry name" value="LRR_dom_sf"/>
</dbReference>
<comment type="caution">
    <text evidence="1">The sequence shown here is derived from an EMBL/GenBank/DDBJ whole genome shotgun (WGS) entry which is preliminary data.</text>
</comment>
<evidence type="ECO:0000313" key="1">
    <source>
        <dbReference type="EMBL" id="KTB37374.1"/>
    </source>
</evidence>
<name>A0A0W0FM37_MONRR</name>
<dbReference type="EMBL" id="LATX01001850">
    <property type="protein sequence ID" value="KTB37374.1"/>
    <property type="molecule type" value="Genomic_DNA"/>
</dbReference>
<dbReference type="Gene3D" id="3.80.10.10">
    <property type="entry name" value="Ribonuclease Inhibitor"/>
    <property type="match status" value="1"/>
</dbReference>
<accession>A0A0W0FM37</accession>
<dbReference type="SUPFAM" id="SSF52047">
    <property type="entry name" value="RNI-like"/>
    <property type="match status" value="1"/>
</dbReference>
<proteinExistence type="predicted"/>
<protein>
    <recommendedName>
        <fullName evidence="3">F-box domain-containing protein</fullName>
    </recommendedName>
</protein>